<evidence type="ECO:0000259" key="6">
    <source>
        <dbReference type="Pfam" id="PF02803"/>
    </source>
</evidence>
<keyword evidence="8" id="KW-1185">Reference proteome</keyword>
<organism evidence="7 8">
    <name type="scientific">Ancylobacter aquaticus</name>
    <dbReference type="NCBI Taxonomy" id="100"/>
    <lineage>
        <taxon>Bacteria</taxon>
        <taxon>Pseudomonadati</taxon>
        <taxon>Pseudomonadota</taxon>
        <taxon>Alphaproteobacteria</taxon>
        <taxon>Hyphomicrobiales</taxon>
        <taxon>Xanthobacteraceae</taxon>
        <taxon>Ancylobacter</taxon>
    </lineage>
</organism>
<dbReference type="PANTHER" id="PTHR18919">
    <property type="entry name" value="ACETYL-COA C-ACYLTRANSFERASE"/>
    <property type="match status" value="1"/>
</dbReference>
<keyword evidence="3 4" id="KW-0012">Acyltransferase</keyword>
<dbReference type="InterPro" id="IPR020613">
    <property type="entry name" value="Thiolase_CS"/>
</dbReference>
<dbReference type="InterPro" id="IPR020616">
    <property type="entry name" value="Thiolase_N"/>
</dbReference>
<dbReference type="OrthoDB" id="7838428at2"/>
<dbReference type="EMBL" id="SMFY01000001">
    <property type="protein sequence ID" value="TCK31093.1"/>
    <property type="molecule type" value="Genomic_DNA"/>
</dbReference>
<name>A0A4R1IA21_ANCAQ</name>
<dbReference type="InterPro" id="IPR002155">
    <property type="entry name" value="Thiolase"/>
</dbReference>
<evidence type="ECO:0000256" key="2">
    <source>
        <dbReference type="ARBA" id="ARBA00022679"/>
    </source>
</evidence>
<accession>A0A4R1IA21</accession>
<reference evidence="7 8" key="1">
    <citation type="submission" date="2019-03" db="EMBL/GenBank/DDBJ databases">
        <title>Genomic Encyclopedia of Type Strains, Phase IV (KMG-IV): sequencing the most valuable type-strain genomes for metagenomic binning, comparative biology and taxonomic classification.</title>
        <authorList>
            <person name="Goeker M."/>
        </authorList>
    </citation>
    <scope>NUCLEOTIDE SEQUENCE [LARGE SCALE GENOMIC DNA]</scope>
    <source>
        <strain evidence="7 8">DSM 101</strain>
    </source>
</reference>
<evidence type="ECO:0000256" key="4">
    <source>
        <dbReference type="RuleBase" id="RU003557"/>
    </source>
</evidence>
<keyword evidence="2 4" id="KW-0808">Transferase</keyword>
<dbReference type="GO" id="GO:0003988">
    <property type="term" value="F:acetyl-CoA C-acyltransferase activity"/>
    <property type="evidence" value="ECO:0007669"/>
    <property type="project" value="UniProtKB-ARBA"/>
</dbReference>
<dbReference type="InterPro" id="IPR020617">
    <property type="entry name" value="Thiolase_C"/>
</dbReference>
<gene>
    <name evidence="7" type="ORF">EV667_1198</name>
</gene>
<dbReference type="InterPro" id="IPR016039">
    <property type="entry name" value="Thiolase-like"/>
</dbReference>
<comment type="caution">
    <text evidence="7">The sequence shown here is derived from an EMBL/GenBank/DDBJ whole genome shotgun (WGS) entry which is preliminary data.</text>
</comment>
<feature type="domain" description="Thiolase N-terminal" evidence="5">
    <location>
        <begin position="5"/>
        <end position="194"/>
    </location>
</feature>
<dbReference type="RefSeq" id="WP_131834340.1">
    <property type="nucleotide sequence ID" value="NZ_SMFY01000001.1"/>
</dbReference>
<evidence type="ECO:0000256" key="1">
    <source>
        <dbReference type="ARBA" id="ARBA00010982"/>
    </source>
</evidence>
<dbReference type="PANTHER" id="PTHR18919:SF107">
    <property type="entry name" value="ACETYL-COA ACETYLTRANSFERASE, CYTOSOLIC"/>
    <property type="match status" value="1"/>
</dbReference>
<evidence type="ECO:0000313" key="7">
    <source>
        <dbReference type="EMBL" id="TCK31093.1"/>
    </source>
</evidence>
<dbReference type="PIRSF" id="PIRSF000429">
    <property type="entry name" value="Ac-CoA_Ac_transf"/>
    <property type="match status" value="1"/>
</dbReference>
<protein>
    <submittedName>
        <fullName evidence="7">Acetyl-CoA C-acetyltransferase</fullName>
    </submittedName>
</protein>
<dbReference type="Proteomes" id="UP000295030">
    <property type="component" value="Unassembled WGS sequence"/>
</dbReference>
<feature type="domain" description="Thiolase C-terminal" evidence="6">
    <location>
        <begin position="302"/>
        <end position="388"/>
    </location>
</feature>
<dbReference type="AlphaFoldDB" id="A0A4R1IA21"/>
<dbReference type="SUPFAM" id="SSF53901">
    <property type="entry name" value="Thiolase-like"/>
    <property type="match status" value="2"/>
</dbReference>
<dbReference type="Pfam" id="PF00108">
    <property type="entry name" value="Thiolase_N"/>
    <property type="match status" value="1"/>
</dbReference>
<dbReference type="Pfam" id="PF02803">
    <property type="entry name" value="Thiolase_C"/>
    <property type="match status" value="1"/>
</dbReference>
<evidence type="ECO:0000259" key="5">
    <source>
        <dbReference type="Pfam" id="PF00108"/>
    </source>
</evidence>
<dbReference type="Gene3D" id="3.40.47.10">
    <property type="match status" value="1"/>
</dbReference>
<dbReference type="PROSITE" id="PS00737">
    <property type="entry name" value="THIOLASE_2"/>
    <property type="match status" value="1"/>
</dbReference>
<evidence type="ECO:0000313" key="8">
    <source>
        <dbReference type="Proteomes" id="UP000295030"/>
    </source>
</evidence>
<proteinExistence type="inferred from homology"/>
<comment type="similarity">
    <text evidence="1 4">Belongs to the thiolase-like superfamily. Thiolase family.</text>
</comment>
<evidence type="ECO:0000256" key="3">
    <source>
        <dbReference type="ARBA" id="ARBA00023315"/>
    </source>
</evidence>
<sequence length="390" mass="40796">MKPAFILAARRTAVAPRGGAFRAVEAHDLAAPVLRACLDEMCVAPGELDYVILGNALSGGGNVARLAALAAGFSDYVPALTVDTQCCSGLDAIQLAACLVQSGVARLVLAGGVESFSRSPLRAVRPKAKGEAPVFYERPPFTPWPARDPEMIEVLARAARGLSRERQAAFAIESHAKALAARARLEAEIVPVAGLSIDSFTRALTPTLCARAPVLHRDGESELDAAGVAVEADAAAMVLVGSEGWADRRRQGGRPVAEVFFAQSFGAAADNPPEALNYALAQSSRETCVMDLDRLDRYGHILDWAQIPVVELMEASAGQALTNCWRNGLDPARVNRGGGALARGHPIGASGAILAVRQFHELEREASGALGLAAIAAAGGLASVLMLQRL</sequence>